<comment type="caution">
    <text evidence="2">The sequence shown here is derived from an EMBL/GenBank/DDBJ whole genome shotgun (WGS) entry which is preliminary data.</text>
</comment>
<dbReference type="Proteomes" id="UP001189429">
    <property type="component" value="Unassembled WGS sequence"/>
</dbReference>
<gene>
    <name evidence="2" type="ORF">PCOR1329_LOCUS54950</name>
</gene>
<evidence type="ECO:0000313" key="3">
    <source>
        <dbReference type="Proteomes" id="UP001189429"/>
    </source>
</evidence>
<feature type="non-terminal residue" evidence="2">
    <location>
        <position position="1"/>
    </location>
</feature>
<keyword evidence="3" id="KW-1185">Reference proteome</keyword>
<protein>
    <submittedName>
        <fullName evidence="2">Uncharacterized protein</fullName>
    </submittedName>
</protein>
<accession>A0ABN9V8P2</accession>
<evidence type="ECO:0000313" key="2">
    <source>
        <dbReference type="EMBL" id="CAK0868211.1"/>
    </source>
</evidence>
<feature type="region of interest" description="Disordered" evidence="1">
    <location>
        <begin position="199"/>
        <end position="269"/>
    </location>
</feature>
<sequence length="540" mass="58415">GIQRPCVGYGRFLRPAGQSRRWVDAALGPPRDALRMELALAADATPRELPNEAASDRAAPCLRTRPRKQRPAEKFGIPAFFDSAHFQHASQRVLDAADASQIDADAISGGIGAELPGSNARAARRRDFKLSVSAAARWVNGAHLWRATVDAASAFDAMGAHAVADVVRALVGDERRAMAAARITDRMKWIYPRRYSREPPTPAADGLPAACDAGARDLGRHPPAATRPTAHSLGGFIGPTDKLRGPSVKRRDRAGRLAESRAPLQPSSNQCNAAAAACSARSCWFAFMKFRRWARMPARRASTVNFFRSQLKWRRERPPVNRASSGGKIARWLLEGKVAMPLAGDTGKNRRAAQRAPWKARPRALQGRLYEDTVASTIRGRLAARRLAAQGANALDLQLLVAIGAVGPRPANLPRILGGPRVGPPRMMVASSDAACSDSNAHPQIWRAADFGRVPRWIPIPRSRAWPITQAPAQGWATSQGVQRSSVTQRAQGAGVIPHCSVDSRSSALDSIARMAVARAFCHSTKDMPTGTRWLALRRG</sequence>
<evidence type="ECO:0000256" key="1">
    <source>
        <dbReference type="SAM" id="MobiDB-lite"/>
    </source>
</evidence>
<reference evidence="2" key="1">
    <citation type="submission" date="2023-10" db="EMBL/GenBank/DDBJ databases">
        <authorList>
            <person name="Chen Y."/>
            <person name="Shah S."/>
            <person name="Dougan E. K."/>
            <person name="Thang M."/>
            <person name="Chan C."/>
        </authorList>
    </citation>
    <scope>NUCLEOTIDE SEQUENCE [LARGE SCALE GENOMIC DNA]</scope>
</reference>
<proteinExistence type="predicted"/>
<dbReference type="EMBL" id="CAUYUJ010016726">
    <property type="protein sequence ID" value="CAK0868211.1"/>
    <property type="molecule type" value="Genomic_DNA"/>
</dbReference>
<organism evidence="2 3">
    <name type="scientific">Prorocentrum cordatum</name>
    <dbReference type="NCBI Taxonomy" id="2364126"/>
    <lineage>
        <taxon>Eukaryota</taxon>
        <taxon>Sar</taxon>
        <taxon>Alveolata</taxon>
        <taxon>Dinophyceae</taxon>
        <taxon>Prorocentrales</taxon>
        <taxon>Prorocentraceae</taxon>
        <taxon>Prorocentrum</taxon>
    </lineage>
</organism>
<name>A0ABN9V8P2_9DINO</name>
<feature type="region of interest" description="Disordered" evidence="1">
    <location>
        <begin position="47"/>
        <end position="69"/>
    </location>
</feature>